<keyword evidence="2" id="KW-1185">Reference proteome</keyword>
<dbReference type="PANTHER" id="PTHR46060">
    <property type="entry name" value="MARINER MOS1 TRANSPOSASE-LIKE PROTEIN"/>
    <property type="match status" value="1"/>
</dbReference>
<dbReference type="InterPro" id="IPR036397">
    <property type="entry name" value="RNaseH_sf"/>
</dbReference>
<proteinExistence type="predicted"/>
<dbReference type="AlphaFoldDB" id="A0A4C1Z408"/>
<evidence type="ECO:0000313" key="1">
    <source>
        <dbReference type="EMBL" id="GBP81367.1"/>
    </source>
</evidence>
<evidence type="ECO:0000313" key="2">
    <source>
        <dbReference type="Proteomes" id="UP000299102"/>
    </source>
</evidence>
<organism evidence="1 2">
    <name type="scientific">Eumeta variegata</name>
    <name type="common">Bagworm moth</name>
    <name type="synonym">Eumeta japonica</name>
    <dbReference type="NCBI Taxonomy" id="151549"/>
    <lineage>
        <taxon>Eukaryota</taxon>
        <taxon>Metazoa</taxon>
        <taxon>Ecdysozoa</taxon>
        <taxon>Arthropoda</taxon>
        <taxon>Hexapoda</taxon>
        <taxon>Insecta</taxon>
        <taxon>Pterygota</taxon>
        <taxon>Neoptera</taxon>
        <taxon>Endopterygota</taxon>
        <taxon>Lepidoptera</taxon>
        <taxon>Glossata</taxon>
        <taxon>Ditrysia</taxon>
        <taxon>Tineoidea</taxon>
        <taxon>Psychidae</taxon>
        <taxon>Oiketicinae</taxon>
        <taxon>Eumeta</taxon>
    </lineage>
</organism>
<dbReference type="OrthoDB" id="1879at2759"/>
<sequence length="263" mass="30387">MKTDPVPVANEKPKIPLPTVSQINADRITLLGVVYYELLNPSETITGTLYRTQLIRLSRGLKEKRPQYYSRHDKVILLHDNGRPGSVKNYLKTLDWEILLHPPSSPDIAPSDCHLFQAMAHALLEQRFISYEDIKNWVDSWIASKDKEFFRLGIECCLKDGKNDDSGRDMRGADCLLLFLNHCFGSMEVQLQRSGQKIGFSQYVDKFTRRKEKSRVQSDSKMAKVLEGYTEKRQARIVREIELGEKILTTAHDKVHTNFRKYT</sequence>
<dbReference type="InterPro" id="IPR001888">
    <property type="entry name" value="Transposase_1"/>
</dbReference>
<gene>
    <name evidence="1" type="ORF">EVAR_6225_1</name>
</gene>
<accession>A0A4C1Z408</accession>
<dbReference type="GO" id="GO:0003676">
    <property type="term" value="F:nucleic acid binding"/>
    <property type="evidence" value="ECO:0007669"/>
    <property type="project" value="InterPro"/>
</dbReference>
<dbReference type="Pfam" id="PF01359">
    <property type="entry name" value="Transposase_1"/>
    <property type="match status" value="1"/>
</dbReference>
<dbReference type="Proteomes" id="UP000299102">
    <property type="component" value="Unassembled WGS sequence"/>
</dbReference>
<reference evidence="1 2" key="1">
    <citation type="journal article" date="2019" name="Commun. Biol.">
        <title>The bagworm genome reveals a unique fibroin gene that provides high tensile strength.</title>
        <authorList>
            <person name="Kono N."/>
            <person name="Nakamura H."/>
            <person name="Ohtoshi R."/>
            <person name="Tomita M."/>
            <person name="Numata K."/>
            <person name="Arakawa K."/>
        </authorList>
    </citation>
    <scope>NUCLEOTIDE SEQUENCE [LARGE SCALE GENOMIC DNA]</scope>
</reference>
<comment type="caution">
    <text evidence="1">The sequence shown here is derived from an EMBL/GenBank/DDBJ whole genome shotgun (WGS) entry which is preliminary data.</text>
</comment>
<protein>
    <submittedName>
        <fullName evidence="1">Mariner Mos1 transposase</fullName>
    </submittedName>
</protein>
<dbReference type="EMBL" id="BGZK01001507">
    <property type="protein sequence ID" value="GBP81367.1"/>
    <property type="molecule type" value="Genomic_DNA"/>
</dbReference>
<name>A0A4C1Z408_EUMVA</name>
<dbReference type="Gene3D" id="3.30.420.10">
    <property type="entry name" value="Ribonuclease H-like superfamily/Ribonuclease H"/>
    <property type="match status" value="1"/>
</dbReference>
<dbReference type="PANTHER" id="PTHR46060:SF1">
    <property type="entry name" value="MARINER MOS1 TRANSPOSASE-LIKE PROTEIN"/>
    <property type="match status" value="1"/>
</dbReference>
<dbReference type="STRING" id="151549.A0A4C1Z408"/>
<dbReference type="InterPro" id="IPR052709">
    <property type="entry name" value="Transposase-MT_Hybrid"/>
</dbReference>